<name>A0A318ZKM1_9EURO</name>
<dbReference type="RefSeq" id="XP_025434038.1">
    <property type="nucleotide sequence ID" value="XM_025574302.1"/>
</dbReference>
<sequence length="397" mass="44516">MSDLASSRWASLGPNENATTKAGHGWTHERNRKRASNKAQPQPSKEAPPHQQLDPADLPTIAALSLTSSSGSSSSSNPHGASAPHTNPKIWTSSPRPEPSNSNSNTGTALTLHRLPRVVGGARASLPNEWAHLARSAPDPKPESSPSPTRKSVAKRPIRSLSAAGENLSRYRRIRVRMEWKLRYLVDGYRQATETDAPAERVAVAEQMFKLDFYEYYSYLERGIVHLLLVFDIRISRDARPSGRSWADEVEQEANGGGQGQQQQQHRYHANVLEALRDVESPFYEVLGSGERFVQLQKAKELRNRWKYADMTPAERERDPQTWRASYKAWKDALIPLQSYDFDTIFVQILMGLTEAAEIAQQRVEEVSRAAGQEDSGSESDPDEWDFLVDAMDWEAV</sequence>
<keyword evidence="3" id="KW-1185">Reference proteome</keyword>
<feature type="region of interest" description="Disordered" evidence="1">
    <location>
        <begin position="1"/>
        <end position="113"/>
    </location>
</feature>
<dbReference type="Proteomes" id="UP000248349">
    <property type="component" value="Unassembled WGS sequence"/>
</dbReference>
<accession>A0A318ZKM1</accession>
<organism evidence="2 3">
    <name type="scientific">Aspergillus saccharolyticus JOP 1030-1</name>
    <dbReference type="NCBI Taxonomy" id="1450539"/>
    <lineage>
        <taxon>Eukaryota</taxon>
        <taxon>Fungi</taxon>
        <taxon>Dikarya</taxon>
        <taxon>Ascomycota</taxon>
        <taxon>Pezizomycotina</taxon>
        <taxon>Eurotiomycetes</taxon>
        <taxon>Eurotiomycetidae</taxon>
        <taxon>Eurotiales</taxon>
        <taxon>Aspergillaceae</taxon>
        <taxon>Aspergillus</taxon>
        <taxon>Aspergillus subgen. Circumdati</taxon>
    </lineage>
</organism>
<dbReference type="AlphaFoldDB" id="A0A318ZKM1"/>
<evidence type="ECO:0000313" key="2">
    <source>
        <dbReference type="EMBL" id="PYH48056.1"/>
    </source>
</evidence>
<evidence type="ECO:0000313" key="3">
    <source>
        <dbReference type="Proteomes" id="UP000248349"/>
    </source>
</evidence>
<protein>
    <submittedName>
        <fullName evidence="2">Uncharacterized protein</fullName>
    </submittedName>
</protein>
<feature type="compositionally biased region" description="Acidic residues" evidence="1">
    <location>
        <begin position="376"/>
        <end position="386"/>
    </location>
</feature>
<dbReference type="GeneID" id="37075530"/>
<proteinExistence type="predicted"/>
<feature type="compositionally biased region" description="Polar residues" evidence="1">
    <location>
        <begin position="1"/>
        <end position="20"/>
    </location>
</feature>
<gene>
    <name evidence="2" type="ORF">BP01DRAFT_353934</name>
</gene>
<feature type="region of interest" description="Disordered" evidence="1">
    <location>
        <begin position="134"/>
        <end position="158"/>
    </location>
</feature>
<dbReference type="OrthoDB" id="3858188at2759"/>
<reference evidence="2 3" key="1">
    <citation type="submission" date="2016-12" db="EMBL/GenBank/DDBJ databases">
        <title>The genomes of Aspergillus section Nigri reveals drivers in fungal speciation.</title>
        <authorList>
            <consortium name="DOE Joint Genome Institute"/>
            <person name="Vesth T.C."/>
            <person name="Nybo J."/>
            <person name="Theobald S."/>
            <person name="Brandl J."/>
            <person name="Frisvad J.C."/>
            <person name="Nielsen K.F."/>
            <person name="Lyhne E.K."/>
            <person name="Kogle M.E."/>
            <person name="Kuo A."/>
            <person name="Riley R."/>
            <person name="Clum A."/>
            <person name="Nolan M."/>
            <person name="Lipzen A."/>
            <person name="Salamov A."/>
            <person name="Henrissat B."/>
            <person name="Wiebenga A."/>
            <person name="De Vries R.P."/>
            <person name="Grigoriev I.V."/>
            <person name="Mortensen U.H."/>
            <person name="Andersen M.R."/>
            <person name="Baker S.E."/>
        </authorList>
    </citation>
    <scope>NUCLEOTIDE SEQUENCE [LARGE SCALE GENOMIC DNA]</scope>
    <source>
        <strain evidence="2 3">JOP 1030-1</strain>
    </source>
</reference>
<feature type="region of interest" description="Disordered" evidence="1">
    <location>
        <begin position="367"/>
        <end position="386"/>
    </location>
</feature>
<feature type="compositionally biased region" description="Low complexity" evidence="1">
    <location>
        <begin position="93"/>
        <end position="105"/>
    </location>
</feature>
<evidence type="ECO:0000256" key="1">
    <source>
        <dbReference type="SAM" id="MobiDB-lite"/>
    </source>
</evidence>
<feature type="compositionally biased region" description="Low complexity" evidence="1">
    <location>
        <begin position="62"/>
        <end position="85"/>
    </location>
</feature>
<feature type="region of interest" description="Disordered" evidence="1">
    <location>
        <begin position="246"/>
        <end position="265"/>
    </location>
</feature>
<dbReference type="STRING" id="1450539.A0A318ZKM1"/>
<dbReference type="EMBL" id="KZ821222">
    <property type="protein sequence ID" value="PYH48056.1"/>
    <property type="molecule type" value="Genomic_DNA"/>
</dbReference>